<dbReference type="GO" id="GO:0005544">
    <property type="term" value="F:calcium-dependent phospholipid binding"/>
    <property type="evidence" value="ECO:0000318"/>
    <property type="project" value="GO_Central"/>
</dbReference>
<dbReference type="OMA" id="YNADGRR"/>
<evidence type="ECO:0000256" key="2">
    <source>
        <dbReference type="SAM" id="MobiDB-lite"/>
    </source>
</evidence>
<feature type="region of interest" description="Disordered" evidence="2">
    <location>
        <begin position="74"/>
        <end position="95"/>
    </location>
</feature>
<dbReference type="Gene3D" id="2.60.40.150">
    <property type="entry name" value="C2 domain"/>
    <property type="match status" value="2"/>
</dbReference>
<dbReference type="KEGG" id="spu:585223"/>
<dbReference type="InterPro" id="IPR001565">
    <property type="entry name" value="Synaptotagmin"/>
</dbReference>
<dbReference type="PROSITE" id="PS50004">
    <property type="entry name" value="C2"/>
    <property type="match status" value="2"/>
</dbReference>
<dbReference type="OrthoDB" id="67700at2759"/>
<dbReference type="PRINTS" id="PR00399">
    <property type="entry name" value="SYNAPTOTAGMN"/>
</dbReference>
<dbReference type="SUPFAM" id="SSF49562">
    <property type="entry name" value="C2 domain (Calcium/lipid-binding domain, CaLB)"/>
    <property type="match status" value="2"/>
</dbReference>
<dbReference type="AlphaFoldDB" id="A0A7M7PQ73"/>
<dbReference type="CDD" id="cd00276">
    <property type="entry name" value="C2B_Synaptotagmin"/>
    <property type="match status" value="1"/>
</dbReference>
<dbReference type="FunFam" id="2.60.40.150:FF:000211">
    <property type="entry name" value="synaptotagmin-5 isoform X1"/>
    <property type="match status" value="1"/>
</dbReference>
<dbReference type="CDD" id="cd08387">
    <property type="entry name" value="C2A_Synaptotagmin-8"/>
    <property type="match status" value="1"/>
</dbReference>
<feature type="domain" description="C2" evidence="4">
    <location>
        <begin position="161"/>
        <end position="280"/>
    </location>
</feature>
<dbReference type="GO" id="GO:0017158">
    <property type="term" value="P:regulation of calcium ion-dependent exocytosis"/>
    <property type="evidence" value="ECO:0000318"/>
    <property type="project" value="GO_Central"/>
</dbReference>
<dbReference type="GO" id="GO:0061891">
    <property type="term" value="F:calcium ion sensor activity"/>
    <property type="evidence" value="ECO:0000318"/>
    <property type="project" value="GO_Central"/>
</dbReference>
<dbReference type="RefSeq" id="XP_030854095.1">
    <property type="nucleotide sequence ID" value="XM_030998235.1"/>
</dbReference>
<proteinExistence type="predicted"/>
<dbReference type="Pfam" id="PF00168">
    <property type="entry name" value="C2"/>
    <property type="match status" value="2"/>
</dbReference>
<evidence type="ECO:0000256" key="3">
    <source>
        <dbReference type="SAM" id="Phobius"/>
    </source>
</evidence>
<keyword evidence="3" id="KW-0812">Transmembrane</keyword>
<evidence type="ECO:0000259" key="4">
    <source>
        <dbReference type="PROSITE" id="PS50004"/>
    </source>
</evidence>
<dbReference type="GO" id="GO:0016192">
    <property type="term" value="P:vesicle-mediated transport"/>
    <property type="evidence" value="ECO:0000318"/>
    <property type="project" value="GO_Central"/>
</dbReference>
<dbReference type="InterPro" id="IPR035892">
    <property type="entry name" value="C2_domain_sf"/>
</dbReference>
<evidence type="ECO:0000313" key="5">
    <source>
        <dbReference type="EnsemblMetazoa" id="XP_030854095"/>
    </source>
</evidence>
<organism evidence="5 6">
    <name type="scientific">Strongylocentrotus purpuratus</name>
    <name type="common">Purple sea urchin</name>
    <dbReference type="NCBI Taxonomy" id="7668"/>
    <lineage>
        <taxon>Eukaryota</taxon>
        <taxon>Metazoa</taxon>
        <taxon>Echinodermata</taxon>
        <taxon>Eleutherozoa</taxon>
        <taxon>Echinozoa</taxon>
        <taxon>Echinoidea</taxon>
        <taxon>Euechinoidea</taxon>
        <taxon>Echinacea</taxon>
        <taxon>Camarodonta</taxon>
        <taxon>Echinidea</taxon>
        <taxon>Strongylocentrotidae</taxon>
        <taxon>Strongylocentrotus</taxon>
    </lineage>
</organism>
<keyword evidence="3" id="KW-0472">Membrane</keyword>
<reference evidence="6" key="1">
    <citation type="submission" date="2015-02" db="EMBL/GenBank/DDBJ databases">
        <title>Genome sequencing for Strongylocentrotus purpuratus.</title>
        <authorList>
            <person name="Murali S."/>
            <person name="Liu Y."/>
            <person name="Vee V."/>
            <person name="English A."/>
            <person name="Wang M."/>
            <person name="Skinner E."/>
            <person name="Han Y."/>
            <person name="Muzny D.M."/>
            <person name="Worley K.C."/>
            <person name="Gibbs R.A."/>
        </authorList>
    </citation>
    <scope>NUCLEOTIDE SEQUENCE</scope>
</reference>
<dbReference type="PANTHER" id="PTHR10024:SF383">
    <property type="entry name" value="C2 DOMAIN-CONTAINING PROTEIN"/>
    <property type="match status" value="1"/>
</dbReference>
<evidence type="ECO:0000313" key="6">
    <source>
        <dbReference type="Proteomes" id="UP000007110"/>
    </source>
</evidence>
<protein>
    <recommendedName>
        <fullName evidence="4">C2 domain-containing protein</fullName>
    </recommendedName>
</protein>
<dbReference type="EnsemblMetazoa" id="XM_030998235">
    <property type="protein sequence ID" value="XP_030854095"/>
    <property type="gene ID" value="LOC585223"/>
</dbReference>
<dbReference type="Proteomes" id="UP000007110">
    <property type="component" value="Unassembled WGS sequence"/>
</dbReference>
<feature type="compositionally biased region" description="Low complexity" evidence="2">
    <location>
        <begin position="78"/>
        <end position="95"/>
    </location>
</feature>
<dbReference type="PANTHER" id="PTHR10024">
    <property type="entry name" value="SYNAPTOTAGMIN"/>
    <property type="match status" value="1"/>
</dbReference>
<evidence type="ECO:0000256" key="1">
    <source>
        <dbReference type="ARBA" id="ARBA00022737"/>
    </source>
</evidence>
<dbReference type="GO" id="GO:0070382">
    <property type="term" value="C:exocytic vesicle"/>
    <property type="evidence" value="ECO:0000318"/>
    <property type="project" value="GO_Central"/>
</dbReference>
<dbReference type="InterPro" id="IPR000008">
    <property type="entry name" value="C2_dom"/>
</dbReference>
<reference evidence="5" key="2">
    <citation type="submission" date="2021-01" db="UniProtKB">
        <authorList>
            <consortium name="EnsemblMetazoa"/>
        </authorList>
    </citation>
    <scope>IDENTIFICATION</scope>
</reference>
<feature type="domain" description="C2" evidence="4">
    <location>
        <begin position="297"/>
        <end position="433"/>
    </location>
</feature>
<dbReference type="GO" id="GO:0000149">
    <property type="term" value="F:SNARE binding"/>
    <property type="evidence" value="ECO:0000318"/>
    <property type="project" value="GO_Central"/>
</dbReference>
<dbReference type="InParanoid" id="A0A7M7PQ73"/>
<name>A0A7M7PQ73_STRPU</name>
<keyword evidence="1" id="KW-0677">Repeat</keyword>
<keyword evidence="3" id="KW-1133">Transmembrane helix</keyword>
<dbReference type="GeneID" id="585223"/>
<dbReference type="GO" id="GO:0005886">
    <property type="term" value="C:plasma membrane"/>
    <property type="evidence" value="ECO:0000318"/>
    <property type="project" value="GO_Central"/>
</dbReference>
<accession>A0A7M7PQ73</accession>
<keyword evidence="6" id="KW-1185">Reference proteome</keyword>
<sequence length="437" mass="48723">MEVYLIIASISAALTLGIVLAVLVCVCYIQSPGKLRKEMEDDSDFEAQPAMFLPEPPNSDDEFTPGMKLPSFRRFDSSIDGSESTTSSSTPPLSLYPANFTIPRAPSSTISDLSIEKAQPPISPRTPSMSRKLDPAQLDPTSHMYKEMSSPPQKISQDGSTLGIMNFSLKYNSEMGLLTVRLIQARNLQPRDFSGTADPYCKVCVIPHASKTLQSKVHRKTVLPEFRESFVFEIPEIEIHRQTVRVYLYDYDQFSRDECIGVVELPLAHVDLTEKLEVWKGIRAPPSVCTTLCPSHVLGDLMFSLSYLPSAERLTVVILKARNLRTVSTAEGKQTADPYVKVSIFYMSKRLKKKKTSTQHGTRSPVFNEALVFNVDTDFLQHLTIEFQVIHENRFGPNEVLGKAVVGPGTGGEELAHWNDMIRSGNKPVASWHCLLP</sequence>
<dbReference type="SMART" id="SM00239">
    <property type="entry name" value="C2"/>
    <property type="match status" value="2"/>
</dbReference>
<feature type="transmembrane region" description="Helical" evidence="3">
    <location>
        <begin position="6"/>
        <end position="29"/>
    </location>
</feature>